<feature type="region of interest" description="Disordered" evidence="1">
    <location>
        <begin position="401"/>
        <end position="425"/>
    </location>
</feature>
<dbReference type="Proteomes" id="UP000007129">
    <property type="component" value="Unassembled WGS sequence"/>
</dbReference>
<feature type="compositionally biased region" description="Polar residues" evidence="1">
    <location>
        <begin position="231"/>
        <end position="247"/>
    </location>
</feature>
<dbReference type="InParanoid" id="K2RSN7"/>
<reference evidence="2 3" key="1">
    <citation type="journal article" date="2012" name="BMC Genomics">
        <title>Tools to kill: Genome of one of the most destructive plant pathogenic fungi Macrophomina phaseolina.</title>
        <authorList>
            <person name="Islam M.S."/>
            <person name="Haque M.S."/>
            <person name="Islam M.M."/>
            <person name="Emdad E.M."/>
            <person name="Halim A."/>
            <person name="Hossen Q.M.M."/>
            <person name="Hossain M.Z."/>
            <person name="Ahmed B."/>
            <person name="Rahim S."/>
            <person name="Rahman M.S."/>
            <person name="Alam M.M."/>
            <person name="Hou S."/>
            <person name="Wan X."/>
            <person name="Saito J.A."/>
            <person name="Alam M."/>
        </authorList>
    </citation>
    <scope>NUCLEOTIDE SEQUENCE [LARGE SCALE GENOMIC DNA]</scope>
    <source>
        <strain evidence="2 3">MS6</strain>
    </source>
</reference>
<feature type="compositionally biased region" description="Basic residues" evidence="1">
    <location>
        <begin position="199"/>
        <end position="208"/>
    </location>
</feature>
<accession>K2RSN7</accession>
<proteinExistence type="predicted"/>
<feature type="compositionally biased region" description="Basic and acidic residues" evidence="1">
    <location>
        <begin position="187"/>
        <end position="198"/>
    </location>
</feature>
<dbReference type="EMBL" id="AHHD01000293">
    <property type="protein sequence ID" value="EKG15742.1"/>
    <property type="molecule type" value="Genomic_DNA"/>
</dbReference>
<sequence>MPEADHWRECPIPSPQLRAKFWDDVASSGVLGSDAETTIFMSDPPYALPRPAARVRSRTAKGGRNGSWQSHISEQSDFSHASTGSTALTEPCSASSETTIFQTTEVAEDHATNRCWRKLQRRSSNDFMFSFSTRQSRSRTRSPAALPARVYEKIRTILPRGLGKDTRASGHNIPTVASDDGSTGESPRSRLQDEELKRRFPLRPKPSHRHSEDIARPASKCLHHGPISAPSAASTNIDSSPDSQDTGNRAVDESILATRKRQIVDRVMASFEQMLGYDEMDSEYECESWCSENGSLSSTSLSESSVDMCSYAGRLRQEGEGSETPSSRPSNHVNSRNQCHDAKRPPGSEASKRESKRQKQGGSEGSDNEDEDEGSRRPHPQSQNVMVWEKSSKRLACPYFRMDPLKPPKHNSCRYPGFSSVSRLK</sequence>
<feature type="compositionally biased region" description="Basic and acidic residues" evidence="1">
    <location>
        <begin position="338"/>
        <end position="353"/>
    </location>
</feature>
<feature type="compositionally biased region" description="Polar residues" evidence="1">
    <location>
        <begin position="323"/>
        <end position="337"/>
    </location>
</feature>
<feature type="region of interest" description="Disordered" evidence="1">
    <location>
        <begin position="316"/>
        <end position="389"/>
    </location>
</feature>
<dbReference type="VEuPathDB" id="FungiDB:MPH_07177"/>
<evidence type="ECO:0000313" key="3">
    <source>
        <dbReference type="Proteomes" id="UP000007129"/>
    </source>
</evidence>
<gene>
    <name evidence="2" type="ORF">MPH_07177</name>
</gene>
<protein>
    <submittedName>
        <fullName evidence="2">Uncharacterized protein</fullName>
    </submittedName>
</protein>
<evidence type="ECO:0000313" key="2">
    <source>
        <dbReference type="EMBL" id="EKG15742.1"/>
    </source>
</evidence>
<feature type="region of interest" description="Disordered" evidence="1">
    <location>
        <begin position="161"/>
        <end position="253"/>
    </location>
</feature>
<dbReference type="AlphaFoldDB" id="K2RSN7"/>
<organism evidence="2 3">
    <name type="scientific">Macrophomina phaseolina (strain MS6)</name>
    <name type="common">Charcoal rot fungus</name>
    <dbReference type="NCBI Taxonomy" id="1126212"/>
    <lineage>
        <taxon>Eukaryota</taxon>
        <taxon>Fungi</taxon>
        <taxon>Dikarya</taxon>
        <taxon>Ascomycota</taxon>
        <taxon>Pezizomycotina</taxon>
        <taxon>Dothideomycetes</taxon>
        <taxon>Dothideomycetes incertae sedis</taxon>
        <taxon>Botryosphaeriales</taxon>
        <taxon>Botryosphaeriaceae</taxon>
        <taxon>Macrophomina</taxon>
    </lineage>
</organism>
<evidence type="ECO:0000256" key="1">
    <source>
        <dbReference type="SAM" id="MobiDB-lite"/>
    </source>
</evidence>
<dbReference type="HOGENOM" id="CLU_645683_0_0_1"/>
<name>K2RSN7_MACPH</name>
<comment type="caution">
    <text evidence="2">The sequence shown here is derived from an EMBL/GenBank/DDBJ whole genome shotgun (WGS) entry which is preliminary data.</text>
</comment>